<proteinExistence type="inferred from homology"/>
<keyword evidence="2 6" id="KW-0813">Transport</keyword>
<evidence type="ECO:0000256" key="1">
    <source>
        <dbReference type="ARBA" id="ARBA00005337"/>
    </source>
</evidence>
<dbReference type="SUPFAM" id="SSF57802">
    <property type="entry name" value="Rubredoxin-like"/>
    <property type="match status" value="1"/>
</dbReference>
<keyword evidence="3 6" id="KW-0479">Metal-binding</keyword>
<evidence type="ECO:0000313" key="8">
    <source>
        <dbReference type="EMBL" id="WPB86220.1"/>
    </source>
</evidence>
<comment type="cofactor">
    <cofactor evidence="6">
        <name>Fe(3+)</name>
        <dbReference type="ChEBI" id="CHEBI:29034"/>
    </cofactor>
    <text evidence="6">Binds 1 Fe(3+) ion per subunit.</text>
</comment>
<comment type="similarity">
    <text evidence="1 6">Belongs to the rubredoxin family.</text>
</comment>
<evidence type="ECO:0000259" key="7">
    <source>
        <dbReference type="PROSITE" id="PS50903"/>
    </source>
</evidence>
<evidence type="ECO:0000256" key="5">
    <source>
        <dbReference type="ARBA" id="ARBA00023004"/>
    </source>
</evidence>
<reference evidence="8 9" key="1">
    <citation type="submission" date="2023-11" db="EMBL/GenBank/DDBJ databases">
        <title>Arctic aerobic anoxygenic photoheterotroph Sediminicoccus rosea KRV36 adapts its photosynthesis to long days of polar summer.</title>
        <authorList>
            <person name="Tomasch J."/>
            <person name="Kopejtka K."/>
            <person name="Bily T."/>
            <person name="Gardiner A.T."/>
            <person name="Gardian Z."/>
            <person name="Shivaramu S."/>
            <person name="Koblizek M."/>
            <person name="Engelhardt F."/>
            <person name="Kaftan D."/>
        </authorList>
    </citation>
    <scope>NUCLEOTIDE SEQUENCE [LARGE SCALE GENOMIC DNA]</scope>
    <source>
        <strain evidence="8 9">R-30</strain>
    </source>
</reference>
<gene>
    <name evidence="8" type="ORF">R9Z33_04955</name>
</gene>
<evidence type="ECO:0000256" key="6">
    <source>
        <dbReference type="PIRNR" id="PIRNR000071"/>
    </source>
</evidence>
<evidence type="ECO:0000256" key="4">
    <source>
        <dbReference type="ARBA" id="ARBA00022982"/>
    </source>
</evidence>
<dbReference type="InterPro" id="IPR024922">
    <property type="entry name" value="Rubredoxin"/>
</dbReference>
<dbReference type="EMBL" id="CP137852">
    <property type="protein sequence ID" value="WPB86220.1"/>
    <property type="molecule type" value="Genomic_DNA"/>
</dbReference>
<dbReference type="Proteomes" id="UP001305521">
    <property type="component" value="Chromosome"/>
</dbReference>
<dbReference type="PIRSF" id="PIRSF000071">
    <property type="entry name" value="Rubredoxin"/>
    <property type="match status" value="1"/>
</dbReference>
<dbReference type="PROSITE" id="PS50903">
    <property type="entry name" value="RUBREDOXIN_LIKE"/>
    <property type="match status" value="1"/>
</dbReference>
<dbReference type="InterPro" id="IPR024934">
    <property type="entry name" value="Rubredoxin-like_dom"/>
</dbReference>
<dbReference type="InterPro" id="IPR018527">
    <property type="entry name" value="Rubredoxin_Fe_BS"/>
</dbReference>
<evidence type="ECO:0000256" key="3">
    <source>
        <dbReference type="ARBA" id="ARBA00022723"/>
    </source>
</evidence>
<dbReference type="PANTHER" id="PTHR47627:SF1">
    <property type="entry name" value="RUBREDOXIN-1-RELATED"/>
    <property type="match status" value="1"/>
</dbReference>
<name>A0ABZ0PKF0_9PROT</name>
<keyword evidence="9" id="KW-1185">Reference proteome</keyword>
<dbReference type="PRINTS" id="PR00163">
    <property type="entry name" value="RUBREDOXIN"/>
</dbReference>
<sequence>MSAEEPFHVWECELCSYVYDEAKGAPEDGLPPGTRWRDVPETWSCPDCGAAKTDFVMRKVG</sequence>
<keyword evidence="5 6" id="KW-0408">Iron</keyword>
<dbReference type="PANTHER" id="PTHR47627">
    <property type="entry name" value="RUBREDOXIN"/>
    <property type="match status" value="1"/>
</dbReference>
<keyword evidence="4 6" id="KW-0249">Electron transport</keyword>
<dbReference type="InterPro" id="IPR050526">
    <property type="entry name" value="Rubredoxin_ET"/>
</dbReference>
<evidence type="ECO:0000256" key="2">
    <source>
        <dbReference type="ARBA" id="ARBA00022448"/>
    </source>
</evidence>
<feature type="domain" description="Rubredoxin-like" evidence="7">
    <location>
        <begin position="7"/>
        <end position="58"/>
    </location>
</feature>
<dbReference type="CDD" id="cd00730">
    <property type="entry name" value="rubredoxin"/>
    <property type="match status" value="1"/>
</dbReference>
<protein>
    <recommendedName>
        <fullName evidence="6">Rubredoxin</fullName>
    </recommendedName>
</protein>
<dbReference type="PROSITE" id="PS00202">
    <property type="entry name" value="RUBREDOXIN"/>
    <property type="match status" value="1"/>
</dbReference>
<dbReference type="InterPro" id="IPR024935">
    <property type="entry name" value="Rubredoxin_dom"/>
</dbReference>
<dbReference type="Pfam" id="PF00301">
    <property type="entry name" value="Rubredoxin"/>
    <property type="match status" value="1"/>
</dbReference>
<evidence type="ECO:0000313" key="9">
    <source>
        <dbReference type="Proteomes" id="UP001305521"/>
    </source>
</evidence>
<organism evidence="8 9">
    <name type="scientific">Sediminicoccus rosea</name>
    <dbReference type="NCBI Taxonomy" id="1225128"/>
    <lineage>
        <taxon>Bacteria</taxon>
        <taxon>Pseudomonadati</taxon>
        <taxon>Pseudomonadota</taxon>
        <taxon>Alphaproteobacteria</taxon>
        <taxon>Acetobacterales</taxon>
        <taxon>Roseomonadaceae</taxon>
        <taxon>Sediminicoccus</taxon>
    </lineage>
</organism>
<dbReference type="RefSeq" id="WP_318650193.1">
    <property type="nucleotide sequence ID" value="NZ_CP137852.1"/>
</dbReference>
<accession>A0ABZ0PKF0</accession>
<dbReference type="Gene3D" id="2.20.28.10">
    <property type="match status" value="1"/>
</dbReference>